<evidence type="ECO:0000256" key="1">
    <source>
        <dbReference type="SAM" id="Coils"/>
    </source>
</evidence>
<name>A0A3A4ZEJ6_UNCKA</name>
<proteinExistence type="predicted"/>
<dbReference type="Pfam" id="PF01145">
    <property type="entry name" value="Band_7"/>
    <property type="match status" value="1"/>
</dbReference>
<feature type="domain" description="Band 7" evidence="2">
    <location>
        <begin position="36"/>
        <end position="236"/>
    </location>
</feature>
<protein>
    <recommendedName>
        <fullName evidence="2">Band 7 domain-containing protein</fullName>
    </recommendedName>
</protein>
<gene>
    <name evidence="3" type="ORF">C4561_02065</name>
</gene>
<keyword evidence="1" id="KW-0175">Coiled coil</keyword>
<sequence>MDRGYSRWATLVVAVLILLVLLAAGTAVFGYMLHGVKDNEIAVKLRRSVITDIVGPGVYNDPSWFADIHDIKIEGVRFYAVDPEVLTKDQQRIGLVVEGDVYRPGLDKVDVIRDGWSLYRTFYTNDKALVGEIGTSERGEKFVQTPGLMQGLAQQAMKVCVGDRTFAESVVGSARDELRGCIDEEISKLAIQYGGIEVRNIIVPNIILSPEVTSLLDQITNSKFQVDLARQDTLKAEENGRRLLAETQAQIRVEQGKIQEEQRQAAITAELERKALEAQKVVIEAEKANELLKAQKDFEIAVAIFEVKKQEALSLIAKDTALAELYSLHPEYLDMLVQEMWSAALAEAGAIYIPAGTDPTTIIQPGTGSTGVNVIVPGESDIP</sequence>
<evidence type="ECO:0000313" key="4">
    <source>
        <dbReference type="Proteomes" id="UP000265540"/>
    </source>
</evidence>
<organism evidence="3 4">
    <name type="scientific">candidate division WWE3 bacterium</name>
    <dbReference type="NCBI Taxonomy" id="2053526"/>
    <lineage>
        <taxon>Bacteria</taxon>
        <taxon>Katanobacteria</taxon>
    </lineage>
</organism>
<evidence type="ECO:0000259" key="2">
    <source>
        <dbReference type="Pfam" id="PF01145"/>
    </source>
</evidence>
<accession>A0A3A4ZEJ6</accession>
<dbReference type="Proteomes" id="UP000265540">
    <property type="component" value="Unassembled WGS sequence"/>
</dbReference>
<dbReference type="AlphaFoldDB" id="A0A3A4ZEJ6"/>
<evidence type="ECO:0000313" key="3">
    <source>
        <dbReference type="EMBL" id="RJR27458.1"/>
    </source>
</evidence>
<dbReference type="InterPro" id="IPR001107">
    <property type="entry name" value="Band_7"/>
</dbReference>
<dbReference type="EMBL" id="QZJF01000011">
    <property type="protein sequence ID" value="RJR27458.1"/>
    <property type="molecule type" value="Genomic_DNA"/>
</dbReference>
<feature type="coiled-coil region" evidence="1">
    <location>
        <begin position="244"/>
        <end position="295"/>
    </location>
</feature>
<reference evidence="3 4" key="1">
    <citation type="journal article" date="2017" name="ISME J.">
        <title>Energy and carbon metabolisms in a deep terrestrial subsurface fluid microbial community.</title>
        <authorList>
            <person name="Momper L."/>
            <person name="Jungbluth S.P."/>
            <person name="Lee M.D."/>
            <person name="Amend J.P."/>
        </authorList>
    </citation>
    <scope>NUCLEOTIDE SEQUENCE [LARGE SCALE GENOMIC DNA]</scope>
    <source>
        <strain evidence="3">SURF_46</strain>
    </source>
</reference>
<comment type="caution">
    <text evidence="3">The sequence shown here is derived from an EMBL/GenBank/DDBJ whole genome shotgun (WGS) entry which is preliminary data.</text>
</comment>